<dbReference type="Proteomes" id="UP001221142">
    <property type="component" value="Unassembled WGS sequence"/>
</dbReference>
<evidence type="ECO:0000313" key="4">
    <source>
        <dbReference type="Proteomes" id="UP001221142"/>
    </source>
</evidence>
<dbReference type="InterPro" id="IPR045339">
    <property type="entry name" value="DUF6534"/>
</dbReference>
<evidence type="ECO:0000259" key="2">
    <source>
        <dbReference type="Pfam" id="PF20152"/>
    </source>
</evidence>
<keyword evidence="4" id="KW-1185">Reference proteome</keyword>
<feature type="transmembrane region" description="Helical" evidence="1">
    <location>
        <begin position="94"/>
        <end position="116"/>
    </location>
</feature>
<feature type="transmembrane region" description="Helical" evidence="1">
    <location>
        <begin position="27"/>
        <end position="52"/>
    </location>
</feature>
<protein>
    <recommendedName>
        <fullName evidence="2">DUF6534 domain-containing protein</fullName>
    </recommendedName>
</protein>
<reference evidence="3" key="1">
    <citation type="submission" date="2023-03" db="EMBL/GenBank/DDBJ databases">
        <title>Massive genome expansion in bonnet fungi (Mycena s.s.) driven by repeated elements and novel gene families across ecological guilds.</title>
        <authorList>
            <consortium name="Lawrence Berkeley National Laboratory"/>
            <person name="Harder C.B."/>
            <person name="Miyauchi S."/>
            <person name="Viragh M."/>
            <person name="Kuo A."/>
            <person name="Thoen E."/>
            <person name="Andreopoulos B."/>
            <person name="Lu D."/>
            <person name="Skrede I."/>
            <person name="Drula E."/>
            <person name="Henrissat B."/>
            <person name="Morin E."/>
            <person name="Kohler A."/>
            <person name="Barry K."/>
            <person name="LaButti K."/>
            <person name="Morin E."/>
            <person name="Salamov A."/>
            <person name="Lipzen A."/>
            <person name="Mereny Z."/>
            <person name="Hegedus B."/>
            <person name="Baldrian P."/>
            <person name="Stursova M."/>
            <person name="Weitz H."/>
            <person name="Taylor A."/>
            <person name="Grigoriev I.V."/>
            <person name="Nagy L.G."/>
            <person name="Martin F."/>
            <person name="Kauserud H."/>
        </authorList>
    </citation>
    <scope>NUCLEOTIDE SEQUENCE</scope>
    <source>
        <strain evidence="3">9284</strain>
    </source>
</reference>
<feature type="domain" description="DUF6534" evidence="2">
    <location>
        <begin position="146"/>
        <end position="199"/>
    </location>
</feature>
<dbReference type="Pfam" id="PF20152">
    <property type="entry name" value="DUF6534"/>
    <property type="match status" value="1"/>
</dbReference>
<sequence length="205" mass="21980">MADLEIDGPADFYYQAFPGDRLWVKSLVYTICALELAMTMTIIHSGFAQFGYGFANPSSISKVPIAWVMVPIVGALVGFAAQSFYAYRIHVLSGAILIPGIIIAISLTSSGSALTYSAFNSQMDTILVLQPSDRTFVALVVWCGASALCDILIAICMTYCLTKSGATGLRQTRAMVSRLTRLIIETGILTALVATTTLALFIAFP</sequence>
<name>A0AAD7FXJ7_9AGAR</name>
<keyword evidence="1" id="KW-0472">Membrane</keyword>
<gene>
    <name evidence="3" type="ORF">FB45DRAFT_1020318</name>
</gene>
<comment type="caution">
    <text evidence="3">The sequence shown here is derived from an EMBL/GenBank/DDBJ whole genome shotgun (WGS) entry which is preliminary data.</text>
</comment>
<dbReference type="PANTHER" id="PTHR40465:SF1">
    <property type="entry name" value="DUF6534 DOMAIN-CONTAINING PROTEIN"/>
    <property type="match status" value="1"/>
</dbReference>
<dbReference type="PANTHER" id="PTHR40465">
    <property type="entry name" value="CHROMOSOME 1, WHOLE GENOME SHOTGUN SEQUENCE"/>
    <property type="match status" value="1"/>
</dbReference>
<evidence type="ECO:0000313" key="3">
    <source>
        <dbReference type="EMBL" id="KAJ7648109.1"/>
    </source>
</evidence>
<keyword evidence="1" id="KW-1133">Transmembrane helix</keyword>
<keyword evidence="1" id="KW-0812">Transmembrane</keyword>
<dbReference type="AlphaFoldDB" id="A0AAD7FXJ7"/>
<evidence type="ECO:0000256" key="1">
    <source>
        <dbReference type="SAM" id="Phobius"/>
    </source>
</evidence>
<dbReference type="EMBL" id="JARKIF010000002">
    <property type="protein sequence ID" value="KAJ7648109.1"/>
    <property type="molecule type" value="Genomic_DNA"/>
</dbReference>
<proteinExistence type="predicted"/>
<feature type="transmembrane region" description="Helical" evidence="1">
    <location>
        <begin position="64"/>
        <end position="87"/>
    </location>
</feature>
<feature type="transmembrane region" description="Helical" evidence="1">
    <location>
        <begin position="136"/>
        <end position="161"/>
    </location>
</feature>
<organism evidence="3 4">
    <name type="scientific">Roridomyces roridus</name>
    <dbReference type="NCBI Taxonomy" id="1738132"/>
    <lineage>
        <taxon>Eukaryota</taxon>
        <taxon>Fungi</taxon>
        <taxon>Dikarya</taxon>
        <taxon>Basidiomycota</taxon>
        <taxon>Agaricomycotina</taxon>
        <taxon>Agaricomycetes</taxon>
        <taxon>Agaricomycetidae</taxon>
        <taxon>Agaricales</taxon>
        <taxon>Marasmiineae</taxon>
        <taxon>Mycenaceae</taxon>
        <taxon>Roridomyces</taxon>
    </lineage>
</organism>
<feature type="transmembrane region" description="Helical" evidence="1">
    <location>
        <begin position="182"/>
        <end position="204"/>
    </location>
</feature>
<accession>A0AAD7FXJ7</accession>